<dbReference type="GO" id="GO:0045493">
    <property type="term" value="P:xylan catabolic process"/>
    <property type="evidence" value="ECO:0007669"/>
    <property type="project" value="UniProtKB-KW"/>
</dbReference>
<dbReference type="STRING" id="5353.A0A1Q3EF30"/>
<dbReference type="EMBL" id="BDGU01000270">
    <property type="protein sequence ID" value="GAW05811.1"/>
    <property type="molecule type" value="Genomic_DNA"/>
</dbReference>
<keyword evidence="3" id="KW-0624">Polysaccharide degradation</keyword>
<organism evidence="11 12">
    <name type="scientific">Lentinula edodes</name>
    <name type="common">Shiitake mushroom</name>
    <name type="synonym">Lentinus edodes</name>
    <dbReference type="NCBI Taxonomy" id="5353"/>
    <lineage>
        <taxon>Eukaryota</taxon>
        <taxon>Fungi</taxon>
        <taxon>Dikarya</taxon>
        <taxon>Basidiomycota</taxon>
        <taxon>Agaricomycotina</taxon>
        <taxon>Agaricomycetes</taxon>
        <taxon>Agaricomycetidae</taxon>
        <taxon>Agaricales</taxon>
        <taxon>Marasmiineae</taxon>
        <taxon>Omphalotaceae</taxon>
        <taxon>Lentinula</taxon>
    </lineage>
</organism>
<dbReference type="Pfam" id="PF07910">
    <property type="entry name" value="Peptidase_C78"/>
    <property type="match status" value="1"/>
</dbReference>
<evidence type="ECO:0000313" key="12">
    <source>
        <dbReference type="Proteomes" id="UP000188533"/>
    </source>
</evidence>
<dbReference type="Gene3D" id="3.20.20.300">
    <property type="entry name" value="Glycoside hydrolase, family 3, N-terminal domain"/>
    <property type="match status" value="1"/>
</dbReference>
<accession>A0A1Q3EF30</accession>
<dbReference type="SUPFAM" id="SSF52279">
    <property type="entry name" value="Beta-D-glucan exohydrolase, C-terminal domain"/>
    <property type="match status" value="1"/>
</dbReference>
<feature type="region of interest" description="Disordered" evidence="9">
    <location>
        <begin position="41"/>
        <end position="61"/>
    </location>
</feature>
<keyword evidence="3" id="KW-0119">Carbohydrate metabolism</keyword>
<keyword evidence="12" id="KW-1185">Reference proteome</keyword>
<evidence type="ECO:0000256" key="5">
    <source>
        <dbReference type="ARBA" id="ARBA00022801"/>
    </source>
</evidence>
<comment type="similarity">
    <text evidence="2">Belongs to the glycosyl hydrolase 3 family.</text>
</comment>
<dbReference type="InterPro" id="IPR013783">
    <property type="entry name" value="Ig-like_fold"/>
</dbReference>
<evidence type="ECO:0000259" key="10">
    <source>
        <dbReference type="PROSITE" id="PS51820"/>
    </source>
</evidence>
<dbReference type="InterPro" id="IPR044993">
    <property type="entry name" value="BXL"/>
</dbReference>
<dbReference type="Gene3D" id="3.40.50.1700">
    <property type="entry name" value="Glycoside hydrolase family 3 C-terminal domain"/>
    <property type="match status" value="1"/>
</dbReference>
<dbReference type="GO" id="GO:0046556">
    <property type="term" value="F:alpha-L-arabinofuranosidase activity"/>
    <property type="evidence" value="ECO:0007669"/>
    <property type="project" value="TreeGrafter"/>
</dbReference>
<comment type="catalytic activity">
    <reaction evidence="7">
        <text>Hydrolysis of (1-&gt;4)-beta-D-xylans, to remove successive D-xylose residues from the non-reducing termini.</text>
        <dbReference type="EC" id="3.2.1.37"/>
    </reaction>
</comment>
<dbReference type="PROSITE" id="PS51820">
    <property type="entry name" value="PA14"/>
    <property type="match status" value="1"/>
</dbReference>
<evidence type="ECO:0000256" key="4">
    <source>
        <dbReference type="ARBA" id="ARBA00022729"/>
    </source>
</evidence>
<dbReference type="Proteomes" id="UP000188533">
    <property type="component" value="Unassembled WGS sequence"/>
</dbReference>
<dbReference type="GO" id="GO:0009044">
    <property type="term" value="F:xylan 1,4-beta-xylosidase activity"/>
    <property type="evidence" value="ECO:0007669"/>
    <property type="project" value="UniProtKB-EC"/>
</dbReference>
<dbReference type="InterPro" id="IPR001764">
    <property type="entry name" value="Glyco_hydro_3_N"/>
</dbReference>
<dbReference type="SUPFAM" id="SSF51445">
    <property type="entry name" value="(Trans)glycosidases"/>
    <property type="match status" value="1"/>
</dbReference>
<reference evidence="11 12" key="1">
    <citation type="submission" date="2016-08" db="EMBL/GenBank/DDBJ databases">
        <authorList>
            <consortium name="Lentinula edodes genome sequencing consortium"/>
            <person name="Sakamoto Y."/>
            <person name="Nakade K."/>
            <person name="Sato S."/>
            <person name="Yoshida Y."/>
            <person name="Miyazaki K."/>
            <person name="Natsume S."/>
            <person name="Konno N."/>
        </authorList>
    </citation>
    <scope>NUCLEOTIDE SEQUENCE [LARGE SCALE GENOMIC DNA]</scope>
    <source>
        <strain evidence="11 12">NBRC 111202</strain>
    </source>
</reference>
<dbReference type="InterPro" id="IPR036881">
    <property type="entry name" value="Glyco_hydro_3_C_sf"/>
</dbReference>
<feature type="domain" description="PA14" evidence="10">
    <location>
        <begin position="760"/>
        <end position="948"/>
    </location>
</feature>
<evidence type="ECO:0000256" key="8">
    <source>
        <dbReference type="ARBA" id="ARBA00026107"/>
    </source>
</evidence>
<dbReference type="InterPro" id="IPR017853">
    <property type="entry name" value="GH"/>
</dbReference>
<sequence length="1191" mass="131837">MSADASKVQCSSAHRQNCQLCWANIDDLSVPERQRHYDAHLEESERNPYPQANSSSSTTSKNLRSWLSKGKLRNPMTANVEKSQDVFWYPAMHTPPPKNFIPGLIPVLKKALLQSHAKGTTIRAVLCYEGAVYISRQMWDASWGCGYRNFLMSCAALMDQPYQPMYFPLLDQPISPGVRNLQAWIEEAWNSGFDIEGRVQLKRLVDTNKWIGTSDICAAFLSRGIPAELVDFEVKDPKKGLTPLTNWIVQYFNKYNKHNSGSTINTALLGASPVQGTPCMPLIVQDNKHSRLVIGYEMTKIGAVSLLVFDPSKLPSKHLRSVALNTSTNSFSVRSQGSDNKRRESISQTDDMNKPIKVNHANSEDNGSDAAWTDGDDNEIEFVEDRMQNRSGDIEMKSEVQKVTEKGTKNTNKIDKDISVNEPSYTDVLKHFRWDTRLLQRTHKYQILYFPLDEPLSKNEERDTYIKTIVGEMTPEELIMQVHLMFADNIIGPNSDNGLYDFATRFAPTAGVGVMHDWYPTNASYYNTVQKLNLEKSRLPVPFMQLGECLHGVGSFKQSMFPQSIGMAASWDTSLVHRVGRAIGTEARALGIHACLAPVLDLGKDVRWGRVQEAWGEDFLLTSHMGVAYASGLSKNGSWSDTDAVIPVMKHFAGHGSPSGGHNAAPYNGAGLRQYLMEFFRPFKAVVDLGGARGVLMAYHEFDSVPSVVNTMFYDALQDWGFDGFIIADDAALIMLQQGHMVSDSPADTLSQWFNAGGMIQYYDFDIETFLNVTSDLLANDSVPLSTLQSHVIQILKVKYDMVDVPNKDWGLYPPLGLPSNNFSVIWEGRLTVPVEGEVKGSIGVAVSPNTTARLFIDGALVAESPLTTAGNILGNIEPLSYDIMNGTMMPPGGAQWTFQQGATHHIRIEYQTWNLYQKLANVNSVNAQVAFWWNLVDPDAIAKAIDVAKTSDLIILAVGANWNSDGENGDRATLGLSENQTALADALFNLEIPIVLVLEGGRPFAIPDYYDRCAAALETFFAGQSGGQAIADVLFGEFNPGGRMPLSIPYDASSLPAFYNYHATAHAVNYTDIYSYPSHWFGYGLSYTNFSISGFNATSSGGVKTFTNGETITFCVTVTNEGSLSGSYVAQIYLLARVSNIVRAERQLVAFTRVSTAIFQLLIVNTTGSSRQAIIHLLLWILEPLRQALR</sequence>
<dbReference type="Pfam" id="PF00933">
    <property type="entry name" value="Glyco_hydro_3"/>
    <property type="match status" value="1"/>
</dbReference>
<comment type="pathway">
    <text evidence="1">Glycan degradation; xylan degradation.</text>
</comment>
<protein>
    <recommendedName>
        <fullName evidence="8">xylan 1,4-beta-xylosidase</fullName>
        <ecNumber evidence="8">3.2.1.37</ecNumber>
    </recommendedName>
</protein>
<dbReference type="Gene3D" id="3.90.70.130">
    <property type="match status" value="1"/>
</dbReference>
<evidence type="ECO:0000313" key="11">
    <source>
        <dbReference type="EMBL" id="GAW05811.1"/>
    </source>
</evidence>
<evidence type="ECO:0000256" key="1">
    <source>
        <dbReference type="ARBA" id="ARBA00004851"/>
    </source>
</evidence>
<dbReference type="PANTHER" id="PTHR42721">
    <property type="entry name" value="SUGAR HYDROLASE-RELATED"/>
    <property type="match status" value="1"/>
</dbReference>
<dbReference type="InterPro" id="IPR002772">
    <property type="entry name" value="Glyco_hydro_3_C"/>
</dbReference>
<dbReference type="InterPro" id="IPR036962">
    <property type="entry name" value="Glyco_hydro_3_N_sf"/>
</dbReference>
<reference evidence="11 12" key="2">
    <citation type="submission" date="2017-02" db="EMBL/GenBank/DDBJ databases">
        <title>A genome survey and senescence transcriptome analysis in Lentinula edodes.</title>
        <authorList>
            <person name="Sakamoto Y."/>
            <person name="Nakade K."/>
            <person name="Sato S."/>
            <person name="Yoshida Y."/>
            <person name="Miyazaki K."/>
            <person name="Natsume S."/>
            <person name="Konno N."/>
        </authorList>
    </citation>
    <scope>NUCLEOTIDE SEQUENCE [LARGE SCALE GENOMIC DNA]</scope>
    <source>
        <strain evidence="11 12">NBRC 111202</strain>
    </source>
</reference>
<keyword evidence="5 11" id="KW-0378">Hydrolase</keyword>
<dbReference type="InterPro" id="IPR012462">
    <property type="entry name" value="UFSP1/2_DUB_cat"/>
</dbReference>
<dbReference type="Pfam" id="PF01915">
    <property type="entry name" value="Glyco_hydro_3_C"/>
    <property type="match status" value="1"/>
</dbReference>
<comment type="caution">
    <text evidence="11">The sequence shown here is derived from an EMBL/GenBank/DDBJ whole genome shotgun (WGS) entry which is preliminary data.</text>
</comment>
<keyword evidence="3" id="KW-0858">Xylan degradation</keyword>
<evidence type="ECO:0000256" key="6">
    <source>
        <dbReference type="ARBA" id="ARBA00023295"/>
    </source>
</evidence>
<dbReference type="PRINTS" id="PR00133">
    <property type="entry name" value="GLHYDRLASE3"/>
</dbReference>
<name>A0A1Q3EF30_LENED</name>
<gene>
    <name evidence="11" type="ORF">LENED_007691</name>
</gene>
<keyword evidence="4" id="KW-0732">Signal</keyword>
<feature type="region of interest" description="Disordered" evidence="9">
    <location>
        <begin position="330"/>
        <end position="376"/>
    </location>
</feature>
<dbReference type="Gene3D" id="2.60.40.10">
    <property type="entry name" value="Immunoglobulins"/>
    <property type="match status" value="1"/>
</dbReference>
<evidence type="ECO:0000256" key="2">
    <source>
        <dbReference type="ARBA" id="ARBA00005336"/>
    </source>
</evidence>
<proteinExistence type="inferred from homology"/>
<evidence type="ECO:0000256" key="3">
    <source>
        <dbReference type="ARBA" id="ARBA00022651"/>
    </source>
</evidence>
<dbReference type="PANTHER" id="PTHR42721:SF3">
    <property type="entry name" value="BETA-D-XYLOSIDASE 5-RELATED"/>
    <property type="match status" value="1"/>
</dbReference>
<dbReference type="AlphaFoldDB" id="A0A1Q3EF30"/>
<keyword evidence="6" id="KW-0326">Glycosidase</keyword>
<dbReference type="InterPro" id="IPR037524">
    <property type="entry name" value="PA14/GLEYA"/>
</dbReference>
<evidence type="ECO:0000256" key="9">
    <source>
        <dbReference type="SAM" id="MobiDB-lite"/>
    </source>
</evidence>
<dbReference type="GO" id="GO:0031222">
    <property type="term" value="P:arabinan catabolic process"/>
    <property type="evidence" value="ECO:0007669"/>
    <property type="project" value="TreeGrafter"/>
</dbReference>
<evidence type="ECO:0000256" key="7">
    <source>
        <dbReference type="ARBA" id="ARBA00024574"/>
    </source>
</evidence>
<dbReference type="EC" id="3.2.1.37" evidence="8"/>